<gene>
    <name evidence="2" type="ORF">LV85_01563</name>
</gene>
<evidence type="ECO:0008006" key="4">
    <source>
        <dbReference type="Google" id="ProtNLM"/>
    </source>
</evidence>
<evidence type="ECO:0000256" key="1">
    <source>
        <dbReference type="SAM" id="SignalP"/>
    </source>
</evidence>
<dbReference type="OrthoDB" id="191143at2"/>
<protein>
    <recommendedName>
        <fullName evidence="4">Outer membrane beta-barrel porin/alpha-amylase</fullName>
    </recommendedName>
</protein>
<organism evidence="2 3">
    <name type="scientific">Algoriphagus chordae</name>
    <dbReference type="NCBI Taxonomy" id="237019"/>
    <lineage>
        <taxon>Bacteria</taxon>
        <taxon>Pseudomonadati</taxon>
        <taxon>Bacteroidota</taxon>
        <taxon>Cytophagia</taxon>
        <taxon>Cytophagales</taxon>
        <taxon>Cyclobacteriaceae</taxon>
        <taxon>Algoriphagus</taxon>
    </lineage>
</organism>
<keyword evidence="1" id="KW-0732">Signal</keyword>
<proteinExistence type="predicted"/>
<feature type="chain" id="PRO_5015905337" description="Outer membrane beta-barrel porin/alpha-amylase" evidence="1">
    <location>
        <begin position="20"/>
        <end position="308"/>
    </location>
</feature>
<sequence length="308" mass="33839">MKRSLLVITILFLSIKTFAQGDGPKSHNFAPTGIWGINPKYLHLTQNLVPSGTILVDGAEFTIDVAPITLFHTFGIKGRYARVYAMINPGSATGNVEASPGVTSINANGFADGFVAMELGLINSPALTIQEFSKHTPTFTMTGNLRLWYSGTYDSEKLLNLGTNRWIIEVGTPMNIPLSTTPGKATWLETYPYMQFYTDNNDPARSARAEVTAQKAMFRIENHLTHNFTPKLWASFDFSYQYGGRTVVDGVDDDNLINILGGGATVGYQVLPYLSAYVGYGTVFAGDNDANVDMFRFSVAFTYANMKK</sequence>
<comment type="caution">
    <text evidence="2">The sequence shown here is derived from an EMBL/GenBank/DDBJ whole genome shotgun (WGS) entry which is preliminary data.</text>
</comment>
<name>A0A2W7QX96_9BACT</name>
<feature type="signal peptide" evidence="1">
    <location>
        <begin position="1"/>
        <end position="19"/>
    </location>
</feature>
<reference evidence="2 3" key="1">
    <citation type="submission" date="2018-06" db="EMBL/GenBank/DDBJ databases">
        <title>Genomic Encyclopedia of Archaeal and Bacterial Type Strains, Phase II (KMG-II): from individual species to whole genera.</title>
        <authorList>
            <person name="Goeker M."/>
        </authorList>
    </citation>
    <scope>NUCLEOTIDE SEQUENCE [LARGE SCALE GENOMIC DNA]</scope>
    <source>
        <strain evidence="2 3">DSM 19830</strain>
    </source>
</reference>
<dbReference type="Proteomes" id="UP000248882">
    <property type="component" value="Unassembled WGS sequence"/>
</dbReference>
<evidence type="ECO:0000313" key="2">
    <source>
        <dbReference type="EMBL" id="PZX53148.1"/>
    </source>
</evidence>
<keyword evidence="3" id="KW-1185">Reference proteome</keyword>
<dbReference type="InterPro" id="IPR025737">
    <property type="entry name" value="FApF"/>
</dbReference>
<dbReference type="Pfam" id="PF13557">
    <property type="entry name" value="Phenol_MetA_deg"/>
    <property type="match status" value="1"/>
</dbReference>
<dbReference type="EMBL" id="QKZT01000006">
    <property type="protein sequence ID" value="PZX53148.1"/>
    <property type="molecule type" value="Genomic_DNA"/>
</dbReference>
<dbReference type="AlphaFoldDB" id="A0A2W7QX96"/>
<dbReference type="RefSeq" id="WP_111317941.1">
    <property type="nucleotide sequence ID" value="NZ_QKZT01000006.1"/>
</dbReference>
<evidence type="ECO:0000313" key="3">
    <source>
        <dbReference type="Proteomes" id="UP000248882"/>
    </source>
</evidence>
<accession>A0A2W7QX96</accession>